<name>A0A5J5ARJ9_9ASTE</name>
<evidence type="ECO:0000256" key="7">
    <source>
        <dbReference type="RuleBase" id="RU366043"/>
    </source>
</evidence>
<dbReference type="GO" id="GO:0032259">
    <property type="term" value="P:methylation"/>
    <property type="evidence" value="ECO:0007669"/>
    <property type="project" value="UniProtKB-KW"/>
</dbReference>
<protein>
    <recommendedName>
        <fullName evidence="7">Methyltransferase</fullName>
        <ecNumber evidence="7">2.1.1.-</ecNumber>
    </recommendedName>
</protein>
<dbReference type="GO" id="GO:0016020">
    <property type="term" value="C:membrane"/>
    <property type="evidence" value="ECO:0007669"/>
    <property type="project" value="UniProtKB-SubCell"/>
</dbReference>
<dbReference type="Pfam" id="PF03141">
    <property type="entry name" value="Methyltransf_29"/>
    <property type="match status" value="1"/>
</dbReference>
<evidence type="ECO:0000313" key="8">
    <source>
        <dbReference type="EMBL" id="KAA8532909.1"/>
    </source>
</evidence>
<keyword evidence="5 7" id="KW-0325">Glycoprotein</keyword>
<evidence type="ECO:0000313" key="9">
    <source>
        <dbReference type="Proteomes" id="UP000325577"/>
    </source>
</evidence>
<dbReference type="EMBL" id="CM018042">
    <property type="protein sequence ID" value="KAA8532909.1"/>
    <property type="molecule type" value="Genomic_DNA"/>
</dbReference>
<dbReference type="Gene3D" id="3.40.50.150">
    <property type="entry name" value="Vaccinia Virus protein VP39"/>
    <property type="match status" value="1"/>
</dbReference>
<dbReference type="PANTHER" id="PTHR10108:SF1083">
    <property type="entry name" value="METHYLTRANSFERASE PMT4-RELATED"/>
    <property type="match status" value="1"/>
</dbReference>
<comment type="subcellular location">
    <subcellularLocation>
        <location evidence="6">Endomembrane system</location>
        <topology evidence="6">Single-pass membrane protein</topology>
    </subcellularLocation>
    <subcellularLocation>
        <location evidence="1 7">Membrane</location>
        <topology evidence="1 7">Single-pass type II membrane protein</topology>
    </subcellularLocation>
</comment>
<proteinExistence type="inferred from homology"/>
<dbReference type="SUPFAM" id="SSF53335">
    <property type="entry name" value="S-adenosyl-L-methionine-dependent methyltransferases"/>
    <property type="match status" value="1"/>
</dbReference>
<evidence type="ECO:0000256" key="5">
    <source>
        <dbReference type="ARBA" id="ARBA00023180"/>
    </source>
</evidence>
<keyword evidence="4 7" id="KW-0735">Signal-anchor</keyword>
<keyword evidence="9" id="KW-1185">Reference proteome</keyword>
<comment type="similarity">
    <text evidence="2 7">Belongs to the methyltransferase superfamily.</text>
</comment>
<dbReference type="GO" id="GO:0005737">
    <property type="term" value="C:cytoplasm"/>
    <property type="evidence" value="ECO:0007669"/>
    <property type="project" value="TreeGrafter"/>
</dbReference>
<dbReference type="AlphaFoldDB" id="A0A5J5ARJ9"/>
<gene>
    <name evidence="8" type="ORF">F0562_032974</name>
</gene>
<dbReference type="EC" id="2.1.1.-" evidence="7"/>
<dbReference type="GO" id="GO:0008168">
    <property type="term" value="F:methyltransferase activity"/>
    <property type="evidence" value="ECO:0007669"/>
    <property type="project" value="UniProtKB-UniRule"/>
</dbReference>
<reference evidence="8 9" key="1">
    <citation type="submission" date="2019-09" db="EMBL/GenBank/DDBJ databases">
        <title>A chromosome-level genome assembly of the Chinese tupelo Nyssa sinensis.</title>
        <authorList>
            <person name="Yang X."/>
            <person name="Kang M."/>
            <person name="Yang Y."/>
            <person name="Xiong H."/>
            <person name="Wang M."/>
            <person name="Zhang Z."/>
            <person name="Wang Z."/>
            <person name="Wu H."/>
            <person name="Ma T."/>
            <person name="Liu J."/>
            <person name="Xi Z."/>
        </authorList>
    </citation>
    <scope>NUCLEOTIDE SEQUENCE [LARGE SCALE GENOMIC DNA]</scope>
    <source>
        <strain evidence="8">J267</strain>
        <tissue evidence="8">Leaf</tissue>
    </source>
</reference>
<sequence length="150" mass="17091">MIRNVMDMNAYYGGLNTAFLEAKKSVWVMNVVPIGTRNMLPLILDQGFAGVLHDWCEPFPTYPRTYDLLHANGLLSHLNSEGCSIINLLFEMDRILRPEGWVVLSDKQGPIEKARALATQIRWEARLSEVSPFLGLSSFFLSGLWLIWYT</sequence>
<dbReference type="Proteomes" id="UP000325577">
    <property type="component" value="Linkage Group LG19"/>
</dbReference>
<dbReference type="OrthoDB" id="2013972at2759"/>
<feature type="transmembrane region" description="Helical" evidence="7">
    <location>
        <begin position="130"/>
        <end position="148"/>
    </location>
</feature>
<evidence type="ECO:0000256" key="4">
    <source>
        <dbReference type="ARBA" id="ARBA00022968"/>
    </source>
</evidence>
<keyword evidence="7" id="KW-0808">Transferase</keyword>
<dbReference type="PANTHER" id="PTHR10108">
    <property type="entry name" value="SAM-DEPENDENT METHYLTRANSFERASE"/>
    <property type="match status" value="1"/>
</dbReference>
<dbReference type="InterPro" id="IPR004159">
    <property type="entry name" value="Put_SAM_MeTrfase"/>
</dbReference>
<accession>A0A5J5ARJ9</accession>
<evidence type="ECO:0000256" key="1">
    <source>
        <dbReference type="ARBA" id="ARBA00004606"/>
    </source>
</evidence>
<organism evidence="8 9">
    <name type="scientific">Nyssa sinensis</name>
    <dbReference type="NCBI Taxonomy" id="561372"/>
    <lineage>
        <taxon>Eukaryota</taxon>
        <taxon>Viridiplantae</taxon>
        <taxon>Streptophyta</taxon>
        <taxon>Embryophyta</taxon>
        <taxon>Tracheophyta</taxon>
        <taxon>Spermatophyta</taxon>
        <taxon>Magnoliopsida</taxon>
        <taxon>eudicotyledons</taxon>
        <taxon>Gunneridae</taxon>
        <taxon>Pentapetalae</taxon>
        <taxon>asterids</taxon>
        <taxon>Cornales</taxon>
        <taxon>Nyssaceae</taxon>
        <taxon>Nyssa</taxon>
    </lineage>
</organism>
<dbReference type="InterPro" id="IPR029063">
    <property type="entry name" value="SAM-dependent_MTases_sf"/>
</dbReference>
<evidence type="ECO:0000256" key="6">
    <source>
        <dbReference type="ARBA" id="ARBA00037847"/>
    </source>
</evidence>
<keyword evidence="7" id="KW-0472">Membrane</keyword>
<evidence type="ECO:0000256" key="2">
    <source>
        <dbReference type="ARBA" id="ARBA00008361"/>
    </source>
</evidence>
<dbReference type="GO" id="GO:0012505">
    <property type="term" value="C:endomembrane system"/>
    <property type="evidence" value="ECO:0007669"/>
    <property type="project" value="UniProtKB-SubCell"/>
</dbReference>
<keyword evidence="3 7" id="KW-0489">Methyltransferase</keyword>
<keyword evidence="7" id="KW-0812">Transmembrane</keyword>
<keyword evidence="7" id="KW-1133">Transmembrane helix</keyword>
<evidence type="ECO:0000256" key="3">
    <source>
        <dbReference type="ARBA" id="ARBA00022603"/>
    </source>
</evidence>